<dbReference type="PROSITE" id="PS00061">
    <property type="entry name" value="ADH_SHORT"/>
    <property type="match status" value="1"/>
</dbReference>
<reference evidence="3" key="1">
    <citation type="journal article" date="2014" name="Front. Microbiol.">
        <title>High frequency of phylogenetically diverse reductive dehalogenase-homologous genes in deep subseafloor sedimentary metagenomes.</title>
        <authorList>
            <person name="Kawai M."/>
            <person name="Futagami T."/>
            <person name="Toyoda A."/>
            <person name="Takaki Y."/>
            <person name="Nishi S."/>
            <person name="Hori S."/>
            <person name="Arai W."/>
            <person name="Tsubouchi T."/>
            <person name="Morono Y."/>
            <person name="Uchiyama I."/>
            <person name="Ito T."/>
            <person name="Fujiyama A."/>
            <person name="Inagaki F."/>
            <person name="Takami H."/>
        </authorList>
    </citation>
    <scope>NUCLEOTIDE SEQUENCE</scope>
    <source>
        <strain evidence="3">Expedition CK06-06</strain>
    </source>
</reference>
<dbReference type="GO" id="GO:0016616">
    <property type="term" value="F:oxidoreductase activity, acting on the CH-OH group of donors, NAD or NADP as acceptor"/>
    <property type="evidence" value="ECO:0007669"/>
    <property type="project" value="TreeGrafter"/>
</dbReference>
<proteinExistence type="inferred from homology"/>
<dbReference type="InterPro" id="IPR036291">
    <property type="entry name" value="NAD(P)-bd_dom_sf"/>
</dbReference>
<keyword evidence="2" id="KW-0560">Oxidoreductase</keyword>
<dbReference type="PANTHER" id="PTHR42760:SF133">
    <property type="entry name" value="3-OXOACYL-[ACYL-CARRIER-PROTEIN] REDUCTASE"/>
    <property type="match status" value="1"/>
</dbReference>
<dbReference type="PRINTS" id="PR00081">
    <property type="entry name" value="GDHRDH"/>
</dbReference>
<dbReference type="Gene3D" id="3.40.50.720">
    <property type="entry name" value="NAD(P)-binding Rossmann-like Domain"/>
    <property type="match status" value="1"/>
</dbReference>
<dbReference type="PANTHER" id="PTHR42760">
    <property type="entry name" value="SHORT-CHAIN DEHYDROGENASES/REDUCTASES FAMILY MEMBER"/>
    <property type="match status" value="1"/>
</dbReference>
<evidence type="ECO:0000256" key="2">
    <source>
        <dbReference type="ARBA" id="ARBA00023002"/>
    </source>
</evidence>
<gene>
    <name evidence="3" type="ORF">S01H4_26931</name>
</gene>
<feature type="non-terminal residue" evidence="3">
    <location>
        <position position="1"/>
    </location>
</feature>
<dbReference type="AlphaFoldDB" id="X1C5C4"/>
<evidence type="ECO:0008006" key="4">
    <source>
        <dbReference type="Google" id="ProtNLM"/>
    </source>
</evidence>
<protein>
    <recommendedName>
        <fullName evidence="4">Short-chain dehydrogenase/reductase SDR</fullName>
    </recommendedName>
</protein>
<accession>X1C5C4</accession>
<dbReference type="Pfam" id="PF00106">
    <property type="entry name" value="adh_short"/>
    <property type="match status" value="1"/>
</dbReference>
<comment type="similarity">
    <text evidence="1">Belongs to the short-chain dehydrogenases/reductases (SDR) family.</text>
</comment>
<dbReference type="EMBL" id="BART01013063">
    <property type="protein sequence ID" value="GAG88512.1"/>
    <property type="molecule type" value="Genomic_DNA"/>
</dbReference>
<organism evidence="3">
    <name type="scientific">marine sediment metagenome</name>
    <dbReference type="NCBI Taxonomy" id="412755"/>
    <lineage>
        <taxon>unclassified sequences</taxon>
        <taxon>metagenomes</taxon>
        <taxon>ecological metagenomes</taxon>
    </lineage>
</organism>
<sequence length="204" mass="22183">LITGGASGFGKGVAHAFAKLGADLVLIDINEERLEEVSKNIEKETNQKVIPIVCDVSDSKQVKRMTEQTFSELDNVYILFNNAGTAAQAGVNIIKIGEKAWDTTMNVNLKGQWLVDKNVCRKMNRQKFEPLRGKVIHTTSIAGMVVDDTLSAYSISKAGVIALTKLVAKSLAPYISSNAIAPGYHVTGIYGNSEDTVIQLWQKV</sequence>
<dbReference type="CDD" id="cd05233">
    <property type="entry name" value="SDR_c"/>
    <property type="match status" value="1"/>
</dbReference>
<dbReference type="InterPro" id="IPR020904">
    <property type="entry name" value="Sc_DH/Rdtase_CS"/>
</dbReference>
<comment type="caution">
    <text evidence="3">The sequence shown here is derived from an EMBL/GenBank/DDBJ whole genome shotgun (WGS) entry which is preliminary data.</text>
</comment>
<name>X1C5C4_9ZZZZ</name>
<dbReference type="GO" id="GO:0048038">
    <property type="term" value="F:quinone binding"/>
    <property type="evidence" value="ECO:0007669"/>
    <property type="project" value="TreeGrafter"/>
</dbReference>
<evidence type="ECO:0000256" key="1">
    <source>
        <dbReference type="ARBA" id="ARBA00006484"/>
    </source>
</evidence>
<dbReference type="InterPro" id="IPR002347">
    <property type="entry name" value="SDR_fam"/>
</dbReference>
<evidence type="ECO:0000313" key="3">
    <source>
        <dbReference type="EMBL" id="GAG88512.1"/>
    </source>
</evidence>
<dbReference type="SUPFAM" id="SSF51735">
    <property type="entry name" value="NAD(P)-binding Rossmann-fold domains"/>
    <property type="match status" value="1"/>
</dbReference>
<dbReference type="PRINTS" id="PR00080">
    <property type="entry name" value="SDRFAMILY"/>
</dbReference>
<dbReference type="GO" id="GO:0006633">
    <property type="term" value="P:fatty acid biosynthetic process"/>
    <property type="evidence" value="ECO:0007669"/>
    <property type="project" value="TreeGrafter"/>
</dbReference>